<dbReference type="EMBL" id="JAAVJL010000001">
    <property type="protein sequence ID" value="NMF57386.1"/>
    <property type="molecule type" value="Genomic_DNA"/>
</dbReference>
<organism evidence="5 6">
    <name type="scientific">Pseudanabaena yagii GIHE-NHR1</name>
    <dbReference type="NCBI Taxonomy" id="2722753"/>
    <lineage>
        <taxon>Bacteria</taxon>
        <taxon>Bacillati</taxon>
        <taxon>Cyanobacteriota</taxon>
        <taxon>Cyanophyceae</taxon>
        <taxon>Pseudanabaenales</taxon>
        <taxon>Pseudanabaenaceae</taxon>
        <taxon>Pseudanabaena</taxon>
        <taxon>Pseudanabaena yagii</taxon>
    </lineage>
</organism>
<gene>
    <name evidence="5" type="ORF">HC246_04965</name>
</gene>
<dbReference type="SUPFAM" id="SSF47323">
    <property type="entry name" value="Anticodon-binding domain of a subclass of class I aminoacyl-tRNA synthetases"/>
    <property type="match status" value="1"/>
</dbReference>
<feature type="domain" description="DALR anticodon binding" evidence="4">
    <location>
        <begin position="139"/>
        <end position="260"/>
    </location>
</feature>
<evidence type="ECO:0000259" key="4">
    <source>
        <dbReference type="SMART" id="SM00836"/>
    </source>
</evidence>
<dbReference type="Proteomes" id="UP000738376">
    <property type="component" value="Unassembled WGS sequence"/>
</dbReference>
<keyword evidence="2" id="KW-0547">Nucleotide-binding</keyword>
<keyword evidence="6" id="KW-1185">Reference proteome</keyword>
<dbReference type="Gene3D" id="1.10.730.10">
    <property type="entry name" value="Isoleucyl-tRNA Synthetase, Domain 1"/>
    <property type="match status" value="1"/>
</dbReference>
<evidence type="ECO:0000256" key="1">
    <source>
        <dbReference type="ARBA" id="ARBA00022598"/>
    </source>
</evidence>
<dbReference type="Pfam" id="PF03485">
    <property type="entry name" value="Arg_tRNA_synt_N"/>
    <property type="match status" value="1"/>
</dbReference>
<keyword evidence="1" id="KW-0436">Ligase</keyword>
<evidence type="ECO:0000256" key="2">
    <source>
        <dbReference type="ARBA" id="ARBA00022741"/>
    </source>
</evidence>
<dbReference type="Gene3D" id="3.30.1360.70">
    <property type="entry name" value="Arginyl tRNA synthetase N-terminal domain"/>
    <property type="match status" value="1"/>
</dbReference>
<dbReference type="RefSeq" id="WP_169362428.1">
    <property type="nucleotide sequence ID" value="NZ_JAAVJL010000001.1"/>
</dbReference>
<dbReference type="Pfam" id="PF05746">
    <property type="entry name" value="DALR_1"/>
    <property type="match status" value="1"/>
</dbReference>
<dbReference type="InterPro" id="IPR008909">
    <property type="entry name" value="DALR_anticod-bd"/>
</dbReference>
<name>A0ABX1LQR6_9CYAN</name>
<accession>A0ABX1LQR6</accession>
<evidence type="ECO:0000256" key="3">
    <source>
        <dbReference type="ARBA" id="ARBA00022840"/>
    </source>
</evidence>
<comment type="caution">
    <text evidence="5">The sequence shown here is derived from an EMBL/GenBank/DDBJ whole genome shotgun (WGS) entry which is preliminary data.</text>
</comment>
<proteinExistence type="predicted"/>
<dbReference type="InterPro" id="IPR005148">
    <property type="entry name" value="Arg-tRNA-synth_N"/>
</dbReference>
<dbReference type="InterPro" id="IPR036695">
    <property type="entry name" value="Arg-tRNA-synth_N_sf"/>
</dbReference>
<dbReference type="SUPFAM" id="SSF55190">
    <property type="entry name" value="Arginyl-tRNA synthetase (ArgRS), N-terminal 'additional' domain"/>
    <property type="match status" value="1"/>
</dbReference>
<reference evidence="5 6" key="1">
    <citation type="submission" date="2020-03" db="EMBL/GenBank/DDBJ databases">
        <title>Draft Genome Sequence of 2-Methylisoborneol Producing Pseudanabaena yagii Strain GIHE-NHR1 Isolated from North Han River in South Korea.</title>
        <authorList>
            <person name="Jeong J."/>
        </authorList>
    </citation>
    <scope>NUCLEOTIDE SEQUENCE [LARGE SCALE GENOMIC DNA]</scope>
    <source>
        <strain evidence="5 6">GIHE-NHR1</strain>
    </source>
</reference>
<protein>
    <recommendedName>
        <fullName evidence="4">DALR anticodon binding domain-containing protein</fullName>
    </recommendedName>
</protein>
<evidence type="ECO:0000313" key="5">
    <source>
        <dbReference type="EMBL" id="NMF57386.1"/>
    </source>
</evidence>
<dbReference type="SMART" id="SM00836">
    <property type="entry name" value="DALR_1"/>
    <property type="match status" value="1"/>
</dbReference>
<keyword evidence="3" id="KW-0067">ATP-binding</keyword>
<sequence>MKFTSPSQAIQMAIADAIKAIFQTAIAPKEISITACYPKYAAHYTSAIALAISQRLNNKAINIAEAIAQTCSQNPEISSQWQLHAFGKGWLNIVLSDQYIFTNLLALESWQPYGMNYDQGFWQNNRISNHTMLSPPPVLQYAYARCCALIRLAYRENLLLPSILIDSSIITNAIFTEPLEISLYMQNLAIADFLNREQEHSLVSDHALSRSKLSQALAKSFLDFYDHCRIFGVDRDIALRRLLLIRITQKLLLAIAPTNISYSMYL</sequence>
<dbReference type="InterPro" id="IPR009080">
    <property type="entry name" value="tRNAsynth_Ia_anticodon-bd"/>
</dbReference>
<evidence type="ECO:0000313" key="6">
    <source>
        <dbReference type="Proteomes" id="UP000738376"/>
    </source>
</evidence>